<keyword evidence="10" id="KW-1185">Reference proteome</keyword>
<proteinExistence type="inferred from homology"/>
<dbReference type="KEGG" id="chih:GWR21_26595"/>
<comment type="similarity">
    <text evidence="2">Belongs to the SusD family.</text>
</comment>
<name>A0A6B9ZNQ6_9BACT</name>
<evidence type="ECO:0000256" key="3">
    <source>
        <dbReference type="ARBA" id="ARBA00022729"/>
    </source>
</evidence>
<keyword evidence="5" id="KW-0998">Cell outer membrane</keyword>
<dbReference type="Gene3D" id="1.25.40.390">
    <property type="match status" value="2"/>
</dbReference>
<evidence type="ECO:0000313" key="9">
    <source>
        <dbReference type="EMBL" id="QHS63024.1"/>
    </source>
</evidence>
<dbReference type="Proteomes" id="UP000476411">
    <property type="component" value="Chromosome"/>
</dbReference>
<evidence type="ECO:0000256" key="5">
    <source>
        <dbReference type="ARBA" id="ARBA00023237"/>
    </source>
</evidence>
<evidence type="ECO:0000313" key="10">
    <source>
        <dbReference type="Proteomes" id="UP000476411"/>
    </source>
</evidence>
<dbReference type="Pfam" id="PF14322">
    <property type="entry name" value="SusD-like_3"/>
    <property type="match status" value="1"/>
</dbReference>
<evidence type="ECO:0000259" key="7">
    <source>
        <dbReference type="Pfam" id="PF07980"/>
    </source>
</evidence>
<dbReference type="InterPro" id="IPR019734">
    <property type="entry name" value="TPR_rpt"/>
</dbReference>
<dbReference type="GO" id="GO:0009279">
    <property type="term" value="C:cell outer membrane"/>
    <property type="evidence" value="ECO:0007669"/>
    <property type="project" value="UniProtKB-SubCell"/>
</dbReference>
<dbReference type="SUPFAM" id="SSF48452">
    <property type="entry name" value="TPR-like"/>
    <property type="match status" value="1"/>
</dbReference>
<feature type="domain" description="SusD-like N-terminal" evidence="8">
    <location>
        <begin position="21"/>
        <end position="223"/>
    </location>
</feature>
<keyword evidence="4" id="KW-0472">Membrane</keyword>
<evidence type="ECO:0000256" key="4">
    <source>
        <dbReference type="ARBA" id="ARBA00023136"/>
    </source>
</evidence>
<dbReference type="Pfam" id="PF07980">
    <property type="entry name" value="SusD_RagB"/>
    <property type="match status" value="1"/>
</dbReference>
<organism evidence="9 10">
    <name type="scientific">Chitinophaga agri</name>
    <dbReference type="NCBI Taxonomy" id="2703787"/>
    <lineage>
        <taxon>Bacteria</taxon>
        <taxon>Pseudomonadati</taxon>
        <taxon>Bacteroidota</taxon>
        <taxon>Chitinophagia</taxon>
        <taxon>Chitinophagales</taxon>
        <taxon>Chitinophagaceae</taxon>
        <taxon>Chitinophaga</taxon>
    </lineage>
</organism>
<comment type="subcellular location">
    <subcellularLocation>
        <location evidence="1">Cell outer membrane</location>
    </subcellularLocation>
</comment>
<evidence type="ECO:0000256" key="1">
    <source>
        <dbReference type="ARBA" id="ARBA00004442"/>
    </source>
</evidence>
<dbReference type="EMBL" id="CP048113">
    <property type="protein sequence ID" value="QHS63024.1"/>
    <property type="molecule type" value="Genomic_DNA"/>
</dbReference>
<evidence type="ECO:0000256" key="6">
    <source>
        <dbReference type="PROSITE-ProRule" id="PRU00339"/>
    </source>
</evidence>
<dbReference type="InterPro" id="IPR011990">
    <property type="entry name" value="TPR-like_helical_dom_sf"/>
</dbReference>
<evidence type="ECO:0000259" key="8">
    <source>
        <dbReference type="Pfam" id="PF14322"/>
    </source>
</evidence>
<feature type="domain" description="RagB/SusD" evidence="7">
    <location>
        <begin position="332"/>
        <end position="403"/>
    </location>
</feature>
<evidence type="ECO:0000256" key="2">
    <source>
        <dbReference type="ARBA" id="ARBA00006275"/>
    </source>
</evidence>
<reference evidence="9 10" key="1">
    <citation type="submission" date="2020-01" db="EMBL/GenBank/DDBJ databases">
        <title>Complete genome sequence of Chitinophaga sp. H33E-04 isolated from quinoa roots.</title>
        <authorList>
            <person name="Weon H.-Y."/>
            <person name="Lee S.A."/>
        </authorList>
    </citation>
    <scope>NUCLEOTIDE SEQUENCE [LARGE SCALE GENOMIC DNA]</scope>
    <source>
        <strain evidence="9 10">H33E-04</strain>
    </source>
</reference>
<protein>
    <submittedName>
        <fullName evidence="9">RagB/SusD family nutrient uptake outer membrane protein</fullName>
    </submittedName>
</protein>
<dbReference type="PROSITE" id="PS50005">
    <property type="entry name" value="TPR"/>
    <property type="match status" value="1"/>
</dbReference>
<dbReference type="RefSeq" id="WP_162334748.1">
    <property type="nucleotide sequence ID" value="NZ_CP048113.1"/>
</dbReference>
<keyword evidence="3" id="KW-0732">Signal</keyword>
<dbReference type="InterPro" id="IPR012944">
    <property type="entry name" value="SusD_RagB_dom"/>
</dbReference>
<keyword evidence="6" id="KW-0802">TPR repeat</keyword>
<dbReference type="AlphaFoldDB" id="A0A6B9ZNQ6"/>
<feature type="repeat" description="TPR" evidence="6">
    <location>
        <begin position="212"/>
        <end position="245"/>
    </location>
</feature>
<accession>A0A6B9ZNQ6</accession>
<gene>
    <name evidence="9" type="ORF">GWR21_26595</name>
</gene>
<dbReference type="InterPro" id="IPR033985">
    <property type="entry name" value="SusD-like_N"/>
</dbReference>
<sequence length="450" mass="50973">MRNHIFRLLIGILLSGCTEKLDVKPDESQLIPESIADFQALLDNVEYVNYNMPSYSEAGADNYYITAVRFNALPTNGLREGYVWGDHVFPQGDFVADWSQTYSLVTFSNLVLEGINGISEGRETAAYRNLRGSALFIRSLSFYGLAGLFCKTYDSLTAAVDLGVPLRTTSDINTIFKRASLKETYDLLLHDLKMAIHDLPLTTTYKTRPSKVAAYGLLSRIYLSLRDYDNALKYADSALLIDNHLLDYNTLDGTSAFPFPAFNEEVLLHHAMISSPLIRINSSMVDTTLLAEYEEYDLRKTLFFRPLAGGGTLFRGTYTGAVEFFSGIAVDEIYLNRAECFARKGDITNAMKDLNTLLVTRWKTGTYVNKTAQDPEDALRQVLAERRKELLFRGLRFSDLRRLNREPRFAKTLIRTVNGRVYQLPPGDPRYVYLIPDDEIQISGIQQNIR</sequence>